<keyword evidence="3" id="KW-1185">Reference proteome</keyword>
<feature type="region of interest" description="Disordered" evidence="1">
    <location>
        <begin position="567"/>
        <end position="612"/>
    </location>
</feature>
<dbReference type="OrthoDB" id="3220614at2759"/>
<feature type="compositionally biased region" description="Polar residues" evidence="1">
    <location>
        <begin position="1"/>
        <end position="12"/>
    </location>
</feature>
<dbReference type="Pfam" id="PF20414">
    <property type="entry name" value="DUF6698"/>
    <property type="match status" value="1"/>
</dbReference>
<sequence length="612" mass="67267">MSKHNQFSSTPPISDDEDTAEPSLSVLSQALRRSNVKLKSDLDAYSKAAKWLCRSLDPFINFFEILTVCASLTGSGRENDRWKEHLLECSEEHFHEIYAVLRAKIRGFRTHISELEHHGEDLEALAKLMSESAARARSDDIGSLRDAGLAYVELDTKLDPSIPPRSQKSEHRGFRNLTTARLLCPVRVVAEFKANSAQTIEKLHDGRIQVTGDDLPSFLYPDGQYDPEDLDKGLMRGPLVVRIWRHLFTSPSSAVIPLGQQRAVKTKGCQATMNGLTTPTPATIAYAALQTYWMLCPLDDWRLDDGVFDKQEFFRNVVNIFSMGQWEDVDSENNEWAEETLRWWEEQVLPLKALNRASYEGTISSDSSTLWEQRRTKTRARKAPSTPSSSPSRHSATLPNLANLPLPSPSAPVPASPRAQTTAPSPHAHGPAPSPRPQGPVLASRAQTPAPSPRPQGPVLASRAQTPAPSPRPHGPVPVARTRVPAPAPQAHDNQDLLSPHASISAESRAIPVPSASPRPAPRPTYTQQPAPTSSTVHHTSTLPMLTSQLPVRHRSVAAAKHQVLLDFDSDPLTPPPPSPPKKKTKTTSKAKVNAPTAPKRSLPRRAGTKRK</sequence>
<feature type="region of interest" description="Disordered" evidence="1">
    <location>
        <begin position="1"/>
        <end position="20"/>
    </location>
</feature>
<dbReference type="Proteomes" id="UP001063166">
    <property type="component" value="Unassembled WGS sequence"/>
</dbReference>
<evidence type="ECO:0000256" key="1">
    <source>
        <dbReference type="SAM" id="MobiDB-lite"/>
    </source>
</evidence>
<dbReference type="InterPro" id="IPR046521">
    <property type="entry name" value="DUF6698"/>
</dbReference>
<comment type="caution">
    <text evidence="2">The sequence shown here is derived from an EMBL/GenBank/DDBJ whole genome shotgun (WGS) entry which is preliminary data.</text>
</comment>
<feature type="region of interest" description="Disordered" evidence="1">
    <location>
        <begin position="362"/>
        <end position="542"/>
    </location>
</feature>
<reference evidence="2" key="1">
    <citation type="submission" date="2022-07" db="EMBL/GenBank/DDBJ databases">
        <title>The genome of Lyophyllum shimeji provides insight into the initial evolution of ectomycorrhizal fungal genome.</title>
        <authorList>
            <person name="Kobayashi Y."/>
            <person name="Shibata T."/>
            <person name="Hirakawa H."/>
            <person name="Shigenobu S."/>
            <person name="Nishiyama T."/>
            <person name="Yamada A."/>
            <person name="Hasebe M."/>
            <person name="Kawaguchi M."/>
        </authorList>
    </citation>
    <scope>NUCLEOTIDE SEQUENCE</scope>
    <source>
        <strain evidence="2">AT787</strain>
    </source>
</reference>
<name>A0A9P3Q3H5_LYOSH</name>
<accession>A0A9P3Q3H5</accession>
<evidence type="ECO:0000313" key="2">
    <source>
        <dbReference type="EMBL" id="GLB45991.1"/>
    </source>
</evidence>
<proteinExistence type="predicted"/>
<feature type="compositionally biased region" description="Basic residues" evidence="1">
    <location>
        <begin position="602"/>
        <end position="612"/>
    </location>
</feature>
<dbReference type="AlphaFoldDB" id="A0A9P3Q3H5"/>
<evidence type="ECO:0000313" key="3">
    <source>
        <dbReference type="Proteomes" id="UP001063166"/>
    </source>
</evidence>
<feature type="compositionally biased region" description="Pro residues" evidence="1">
    <location>
        <begin position="406"/>
        <end position="415"/>
    </location>
</feature>
<protein>
    <submittedName>
        <fullName evidence="2">Uncharacterized protein</fullName>
    </submittedName>
</protein>
<dbReference type="EMBL" id="BRPK01000050">
    <property type="protein sequence ID" value="GLB45991.1"/>
    <property type="molecule type" value="Genomic_DNA"/>
</dbReference>
<organism evidence="2 3">
    <name type="scientific">Lyophyllum shimeji</name>
    <name type="common">Hon-shimeji</name>
    <name type="synonym">Tricholoma shimeji</name>
    <dbReference type="NCBI Taxonomy" id="47721"/>
    <lineage>
        <taxon>Eukaryota</taxon>
        <taxon>Fungi</taxon>
        <taxon>Dikarya</taxon>
        <taxon>Basidiomycota</taxon>
        <taxon>Agaricomycotina</taxon>
        <taxon>Agaricomycetes</taxon>
        <taxon>Agaricomycetidae</taxon>
        <taxon>Agaricales</taxon>
        <taxon>Tricholomatineae</taxon>
        <taxon>Lyophyllaceae</taxon>
        <taxon>Lyophyllum</taxon>
    </lineage>
</organism>
<feature type="compositionally biased region" description="Low complexity" evidence="1">
    <location>
        <begin position="383"/>
        <end position="405"/>
    </location>
</feature>
<feature type="compositionally biased region" description="Polar residues" evidence="1">
    <location>
        <begin position="362"/>
        <end position="371"/>
    </location>
</feature>
<feature type="compositionally biased region" description="Polar residues" evidence="1">
    <location>
        <begin position="525"/>
        <end position="542"/>
    </location>
</feature>
<gene>
    <name evidence="2" type="ORF">LshimejAT787_5000010</name>
</gene>